<dbReference type="EMBL" id="JACXJA010000035">
    <property type="protein sequence ID" value="MBD2864902.1"/>
    <property type="molecule type" value="Genomic_DNA"/>
</dbReference>
<feature type="domain" description="Peptidase M14" evidence="1">
    <location>
        <begin position="34"/>
        <end position="244"/>
    </location>
</feature>
<proteinExistence type="predicted"/>
<sequence length="355" mass="39488">MALQHDVLTPLYPVPDWWQSSVEEVDQLLSKDVALGEVRTISVSPGGRSVRAVCYGDAEPKLRGLANFNSAMGAGDPDAYFKRRERKRPVLFVVAGVHGHEVEGVASALSLIQLMETGKDARGKEQQALRKKMQQCRVIIIPLANPDGRIRVPYRGWVGLTSEEMTLRGQGCRKNGELYRWRGSKSVHPMVGNVGLLGAYFDDNGVNMMHDDWANPMSETTKALLQLVANEGPDCVLNLHSYAHYPALLQSAYVPQAYQQRVYDVAQMLYARLHQAGFRHASLSSNALRVGVEEDVHLGMNLQSMFFHVGAAFGLLFESPHGVGELAEQFDYDDILEVHLHLFEAAVDDVLLRHN</sequence>
<dbReference type="AlphaFoldDB" id="A0A927H253"/>
<name>A0A927H253_9BACL</name>
<dbReference type="InterPro" id="IPR000834">
    <property type="entry name" value="Peptidase_M14"/>
</dbReference>
<keyword evidence="3" id="KW-1185">Reference proteome</keyword>
<organism evidence="2 3">
    <name type="scientific">Paenibacillus oceani</name>
    <dbReference type="NCBI Taxonomy" id="2772510"/>
    <lineage>
        <taxon>Bacteria</taxon>
        <taxon>Bacillati</taxon>
        <taxon>Bacillota</taxon>
        <taxon>Bacilli</taxon>
        <taxon>Bacillales</taxon>
        <taxon>Paenibacillaceae</taxon>
        <taxon>Paenibacillus</taxon>
    </lineage>
</organism>
<comment type="caution">
    <text evidence="2">The sequence shown here is derived from an EMBL/GenBank/DDBJ whole genome shotgun (WGS) entry which is preliminary data.</text>
</comment>
<protein>
    <recommendedName>
        <fullName evidence="1">Peptidase M14 domain-containing protein</fullName>
    </recommendedName>
</protein>
<dbReference type="Gene3D" id="3.40.630.10">
    <property type="entry name" value="Zn peptidases"/>
    <property type="match status" value="1"/>
</dbReference>
<dbReference type="GO" id="GO:0004181">
    <property type="term" value="F:metallocarboxypeptidase activity"/>
    <property type="evidence" value="ECO:0007669"/>
    <property type="project" value="InterPro"/>
</dbReference>
<reference evidence="2" key="1">
    <citation type="submission" date="2020-09" db="EMBL/GenBank/DDBJ databases">
        <title>A novel bacterium of genus Paenibacillus, isolated from South China Sea.</title>
        <authorList>
            <person name="Huang H."/>
            <person name="Mo K."/>
            <person name="Hu Y."/>
        </authorList>
    </citation>
    <scope>NUCLEOTIDE SEQUENCE</scope>
    <source>
        <strain evidence="2">IB182363</strain>
    </source>
</reference>
<evidence type="ECO:0000259" key="1">
    <source>
        <dbReference type="Pfam" id="PF00246"/>
    </source>
</evidence>
<accession>A0A927H253</accession>
<dbReference type="GO" id="GO:0008270">
    <property type="term" value="F:zinc ion binding"/>
    <property type="evidence" value="ECO:0007669"/>
    <property type="project" value="InterPro"/>
</dbReference>
<evidence type="ECO:0000313" key="2">
    <source>
        <dbReference type="EMBL" id="MBD2864902.1"/>
    </source>
</evidence>
<dbReference type="RefSeq" id="WP_190930525.1">
    <property type="nucleotide sequence ID" value="NZ_JACXJA010000035.1"/>
</dbReference>
<dbReference type="Proteomes" id="UP000639396">
    <property type="component" value="Unassembled WGS sequence"/>
</dbReference>
<dbReference type="GO" id="GO:0006508">
    <property type="term" value="P:proteolysis"/>
    <property type="evidence" value="ECO:0007669"/>
    <property type="project" value="InterPro"/>
</dbReference>
<gene>
    <name evidence="2" type="ORF">IDH45_23265</name>
</gene>
<dbReference type="SUPFAM" id="SSF53187">
    <property type="entry name" value="Zn-dependent exopeptidases"/>
    <property type="match status" value="1"/>
</dbReference>
<evidence type="ECO:0000313" key="3">
    <source>
        <dbReference type="Proteomes" id="UP000639396"/>
    </source>
</evidence>
<dbReference type="Pfam" id="PF00246">
    <property type="entry name" value="Peptidase_M14"/>
    <property type="match status" value="1"/>
</dbReference>